<accession>A0A6J6KDA3</accession>
<gene>
    <name evidence="1" type="ORF">UFOPK2158_00941</name>
</gene>
<reference evidence="1" key="1">
    <citation type="submission" date="2020-05" db="EMBL/GenBank/DDBJ databases">
        <authorList>
            <person name="Chiriac C."/>
            <person name="Salcher M."/>
            <person name="Ghai R."/>
            <person name="Kavagutti S V."/>
        </authorList>
    </citation>
    <scope>NUCLEOTIDE SEQUENCE</scope>
</reference>
<organism evidence="1">
    <name type="scientific">freshwater metagenome</name>
    <dbReference type="NCBI Taxonomy" id="449393"/>
    <lineage>
        <taxon>unclassified sequences</taxon>
        <taxon>metagenomes</taxon>
        <taxon>ecological metagenomes</taxon>
    </lineage>
</organism>
<proteinExistence type="predicted"/>
<sequence>MVALTWVAHQSEWRNAVVVRSLREEIPELEHAHPDLEHQVLGHRDSRGLLPNSYSSLGQVLA</sequence>
<dbReference type="EMBL" id="CAEZVY010000095">
    <property type="protein sequence ID" value="CAB4646214.1"/>
    <property type="molecule type" value="Genomic_DNA"/>
</dbReference>
<evidence type="ECO:0000313" key="1">
    <source>
        <dbReference type="EMBL" id="CAB4646214.1"/>
    </source>
</evidence>
<protein>
    <submittedName>
        <fullName evidence="1">Unannotated protein</fullName>
    </submittedName>
</protein>
<name>A0A6J6KDA3_9ZZZZ</name>
<dbReference type="AlphaFoldDB" id="A0A6J6KDA3"/>